<dbReference type="InterPro" id="IPR023367">
    <property type="entry name" value="Peptidase_M42_dom2"/>
</dbReference>
<dbReference type="GO" id="GO:0004177">
    <property type="term" value="F:aminopeptidase activity"/>
    <property type="evidence" value="ECO:0007669"/>
    <property type="project" value="UniProtKB-UniRule"/>
</dbReference>
<feature type="binding site" evidence="8">
    <location>
        <position position="224"/>
    </location>
    <ligand>
        <name>Zn(2+)</name>
        <dbReference type="ChEBI" id="CHEBI:29105"/>
        <label>1</label>
    </ligand>
</feature>
<dbReference type="Pfam" id="PF05343">
    <property type="entry name" value="Peptidase_M42"/>
    <property type="match status" value="1"/>
</dbReference>
<dbReference type="EMBL" id="DXDU01000052">
    <property type="protein sequence ID" value="HIY26164.1"/>
    <property type="molecule type" value="Genomic_DNA"/>
</dbReference>
<reference evidence="9" key="1">
    <citation type="journal article" date="2021" name="PeerJ">
        <title>Extensive microbial diversity within the chicken gut microbiome revealed by metagenomics and culture.</title>
        <authorList>
            <person name="Gilroy R."/>
            <person name="Ravi A."/>
            <person name="Getino M."/>
            <person name="Pursley I."/>
            <person name="Horton D.L."/>
            <person name="Alikhan N.F."/>
            <person name="Baker D."/>
            <person name="Gharbi K."/>
            <person name="Hall N."/>
            <person name="Watson M."/>
            <person name="Adriaenssens E.M."/>
            <person name="Foster-Nyarko E."/>
            <person name="Jarju S."/>
            <person name="Secka A."/>
            <person name="Antonio M."/>
            <person name="Oren A."/>
            <person name="Chaudhuri R.R."/>
            <person name="La Ragione R."/>
            <person name="Hildebrand F."/>
            <person name="Pallen M.J."/>
        </authorList>
    </citation>
    <scope>NUCLEOTIDE SEQUENCE</scope>
    <source>
        <strain evidence="9">1282</strain>
    </source>
</reference>
<evidence type="ECO:0000256" key="1">
    <source>
        <dbReference type="ARBA" id="ARBA00006272"/>
    </source>
</evidence>
<keyword evidence="5" id="KW-0378">Hydrolase</keyword>
<feature type="binding site" evidence="8">
    <location>
        <position position="62"/>
    </location>
    <ligand>
        <name>Zn(2+)</name>
        <dbReference type="ChEBI" id="CHEBI:29105"/>
        <label>1</label>
    </ligand>
</feature>
<comment type="cofactor">
    <cofactor evidence="8">
        <name>a divalent metal cation</name>
        <dbReference type="ChEBI" id="CHEBI:60240"/>
    </cofactor>
    <text evidence="8">Binds 2 divalent metal cations per subunit.</text>
</comment>
<dbReference type="Proteomes" id="UP000823915">
    <property type="component" value="Unassembled WGS sequence"/>
</dbReference>
<evidence type="ECO:0000256" key="4">
    <source>
        <dbReference type="ARBA" id="ARBA00022723"/>
    </source>
</evidence>
<keyword evidence="4 8" id="KW-0479">Metal-binding</keyword>
<dbReference type="Gene3D" id="3.40.630.10">
    <property type="entry name" value="Zn peptidases"/>
    <property type="match status" value="1"/>
</dbReference>
<dbReference type="SUPFAM" id="SSF53187">
    <property type="entry name" value="Zn-dependent exopeptidases"/>
    <property type="match status" value="1"/>
</dbReference>
<feature type="binding site" evidence="8">
    <location>
        <position position="169"/>
    </location>
    <ligand>
        <name>Zn(2+)</name>
        <dbReference type="ChEBI" id="CHEBI:29105"/>
        <label>1</label>
    </ligand>
</feature>
<evidence type="ECO:0000256" key="8">
    <source>
        <dbReference type="PIRSR" id="PIRSR001123-2"/>
    </source>
</evidence>
<dbReference type="GO" id="GO:0006508">
    <property type="term" value="P:proteolysis"/>
    <property type="evidence" value="ECO:0007669"/>
    <property type="project" value="UniProtKB-KW"/>
</dbReference>
<keyword evidence="3" id="KW-0645">Protease</keyword>
<dbReference type="InterPro" id="IPR008007">
    <property type="entry name" value="Peptidase_M42"/>
</dbReference>
<feature type="binding site" evidence="8">
    <location>
        <position position="169"/>
    </location>
    <ligand>
        <name>Zn(2+)</name>
        <dbReference type="ChEBI" id="CHEBI:29105"/>
        <label>2</label>
    </ligand>
</feature>
<proteinExistence type="inferred from homology"/>
<dbReference type="PANTHER" id="PTHR32481">
    <property type="entry name" value="AMINOPEPTIDASE"/>
    <property type="match status" value="1"/>
</dbReference>
<evidence type="ECO:0000256" key="7">
    <source>
        <dbReference type="PIRSR" id="PIRSR001123-1"/>
    </source>
</evidence>
<evidence type="ECO:0000256" key="6">
    <source>
        <dbReference type="PIRNR" id="PIRNR001123"/>
    </source>
</evidence>
<gene>
    <name evidence="9" type="ORF">H9838_03215</name>
</gene>
<feature type="binding site" evidence="8">
    <location>
        <position position="311"/>
    </location>
    <ligand>
        <name>Zn(2+)</name>
        <dbReference type="ChEBI" id="CHEBI:29105"/>
        <label>2</label>
    </ligand>
</feature>
<evidence type="ECO:0000256" key="3">
    <source>
        <dbReference type="ARBA" id="ARBA00022670"/>
    </source>
</evidence>
<dbReference type="PIRSF" id="PIRSF001123">
    <property type="entry name" value="PepA_GA"/>
    <property type="match status" value="1"/>
</dbReference>
<accession>A0A9D1YCV2</accession>
<evidence type="ECO:0000313" key="10">
    <source>
        <dbReference type="Proteomes" id="UP000823915"/>
    </source>
</evidence>
<dbReference type="SUPFAM" id="SSF101821">
    <property type="entry name" value="Aminopeptidase/glucanase lid domain"/>
    <property type="match status" value="1"/>
</dbReference>
<protein>
    <submittedName>
        <fullName evidence="9">M20/M25/M40 family metallo-hydrolase</fullName>
    </submittedName>
</protein>
<comment type="caution">
    <text evidence="9">The sequence shown here is derived from an EMBL/GenBank/DDBJ whole genome shotgun (WGS) entry which is preliminary data.</text>
</comment>
<dbReference type="InterPro" id="IPR051464">
    <property type="entry name" value="Peptidase_M42_aminopept"/>
</dbReference>
<dbReference type="PANTHER" id="PTHR32481:SF0">
    <property type="entry name" value="AMINOPEPTIDASE YPDE-RELATED"/>
    <property type="match status" value="1"/>
</dbReference>
<evidence type="ECO:0000256" key="5">
    <source>
        <dbReference type="ARBA" id="ARBA00022801"/>
    </source>
</evidence>
<dbReference type="Gene3D" id="2.40.30.40">
    <property type="entry name" value="Peptidase M42, domain 2"/>
    <property type="match status" value="1"/>
</dbReference>
<sequence>MNRDLLFDMLSTPSVSGREVELGKKLYGYAGTFAHRVDTDEIGDVIAVLNPENPCRVLLSGHMDEIGLLVTAVTEEGFLRVNRAGGIFAPLYPGHKVRVMTREGVLYGSVVHTRELEKKADLAAKELTVDIGALDKADALAHVALGDTVVFDTDCRELLNGRISGRGMDNRTGAFIVLEAVKKAAALGCKVGVYGAATVGEETTMNGAYFTAARVKPALAIAVDVTYTSDYPGMDMAATGDVRVGGGPVLVNNPSCHRKLQELLRQAAEEEDIPVQMEAATGRTGTDGDVIHKTGEGVPFSLVSIPLRYMHTPAEVGCLSDIQGCIDLLARFLCDLDGTPDLTWY</sequence>
<reference evidence="9" key="2">
    <citation type="submission" date="2021-04" db="EMBL/GenBank/DDBJ databases">
        <authorList>
            <person name="Gilroy R."/>
        </authorList>
    </citation>
    <scope>NUCLEOTIDE SEQUENCE</scope>
    <source>
        <strain evidence="9">1282</strain>
    </source>
</reference>
<evidence type="ECO:0000313" key="9">
    <source>
        <dbReference type="EMBL" id="HIY26164.1"/>
    </source>
</evidence>
<evidence type="ECO:0000256" key="2">
    <source>
        <dbReference type="ARBA" id="ARBA00022438"/>
    </source>
</evidence>
<dbReference type="AlphaFoldDB" id="A0A9D1YCV2"/>
<organism evidence="9 10">
    <name type="scientific">Candidatus Acutalibacter pullistercoris</name>
    <dbReference type="NCBI Taxonomy" id="2838418"/>
    <lineage>
        <taxon>Bacteria</taxon>
        <taxon>Bacillati</taxon>
        <taxon>Bacillota</taxon>
        <taxon>Clostridia</taxon>
        <taxon>Eubacteriales</taxon>
        <taxon>Acutalibacteraceae</taxon>
        <taxon>Acutalibacter</taxon>
    </lineage>
</organism>
<name>A0A9D1YCV2_9FIRM</name>
<keyword evidence="2" id="KW-0031">Aminopeptidase</keyword>
<comment type="similarity">
    <text evidence="1 6">Belongs to the peptidase M42 family.</text>
</comment>
<feature type="binding site" evidence="8">
    <location>
        <position position="202"/>
    </location>
    <ligand>
        <name>Zn(2+)</name>
        <dbReference type="ChEBI" id="CHEBI:29105"/>
        <label>2</label>
    </ligand>
</feature>
<feature type="active site" description="Proton acceptor" evidence="7">
    <location>
        <position position="201"/>
    </location>
</feature>
<dbReference type="GO" id="GO:0046872">
    <property type="term" value="F:metal ion binding"/>
    <property type="evidence" value="ECO:0007669"/>
    <property type="project" value="UniProtKB-UniRule"/>
</dbReference>